<evidence type="ECO:0008006" key="4">
    <source>
        <dbReference type="Google" id="ProtNLM"/>
    </source>
</evidence>
<dbReference type="InterPro" id="IPR024079">
    <property type="entry name" value="MetalloPept_cat_dom_sf"/>
</dbReference>
<feature type="region of interest" description="Disordered" evidence="1">
    <location>
        <begin position="84"/>
        <end position="106"/>
    </location>
</feature>
<dbReference type="EMBL" id="CP126214">
    <property type="protein sequence ID" value="WIA16008.1"/>
    <property type="molecule type" value="Genomic_DNA"/>
</dbReference>
<proteinExistence type="predicted"/>
<keyword evidence="3" id="KW-1185">Reference proteome</keyword>
<evidence type="ECO:0000313" key="2">
    <source>
        <dbReference type="EMBL" id="WIA16008.1"/>
    </source>
</evidence>
<dbReference type="Proteomes" id="UP001244341">
    <property type="component" value="Chromosome 7b"/>
</dbReference>
<dbReference type="Gene3D" id="3.40.390.10">
    <property type="entry name" value="Collagenase (Catalytic Domain)"/>
    <property type="match status" value="1"/>
</dbReference>
<protein>
    <recommendedName>
        <fullName evidence="4">Peptidase M12B domain-containing protein</fullName>
    </recommendedName>
</protein>
<evidence type="ECO:0000256" key="1">
    <source>
        <dbReference type="SAM" id="MobiDB-lite"/>
    </source>
</evidence>
<reference evidence="2 3" key="1">
    <citation type="submission" date="2023-05" db="EMBL/GenBank/DDBJ databases">
        <title>A 100% complete, gapless, phased diploid assembly of the Scenedesmus obliquus UTEX 3031 genome.</title>
        <authorList>
            <person name="Biondi T.C."/>
            <person name="Hanschen E.R."/>
            <person name="Kwon T."/>
            <person name="Eng W."/>
            <person name="Kruse C.P.S."/>
            <person name="Koehler S.I."/>
            <person name="Kunde Y."/>
            <person name="Gleasner C.D."/>
            <person name="You Mak K.T."/>
            <person name="Polle J."/>
            <person name="Hovde B.T."/>
            <person name="Starkenburg S.R."/>
        </authorList>
    </citation>
    <scope>NUCLEOTIDE SEQUENCE [LARGE SCALE GENOMIC DNA]</scope>
    <source>
        <strain evidence="2 3">DOE0152z</strain>
    </source>
</reference>
<evidence type="ECO:0000313" key="3">
    <source>
        <dbReference type="Proteomes" id="UP001244341"/>
    </source>
</evidence>
<organism evidence="2 3">
    <name type="scientific">Tetradesmus obliquus</name>
    <name type="common">Green alga</name>
    <name type="synonym">Acutodesmus obliquus</name>
    <dbReference type="NCBI Taxonomy" id="3088"/>
    <lineage>
        <taxon>Eukaryota</taxon>
        <taxon>Viridiplantae</taxon>
        <taxon>Chlorophyta</taxon>
        <taxon>core chlorophytes</taxon>
        <taxon>Chlorophyceae</taxon>
        <taxon>CS clade</taxon>
        <taxon>Sphaeropleales</taxon>
        <taxon>Scenedesmaceae</taxon>
        <taxon>Tetradesmus</taxon>
    </lineage>
</organism>
<dbReference type="Pfam" id="PF13582">
    <property type="entry name" value="Reprolysin_3"/>
    <property type="match status" value="1"/>
</dbReference>
<name>A0ABY8U8P1_TETOB</name>
<sequence length="826" mass="87274">MHACRLWRKQHGINLGNPPAAAAEAALLAAADGAAAAAAVPAALDGAAEPDDNMHDDAVAGPAEWRCPALHDKSFKQAYLEGFAMSPPAPSGETQPRKKRHTAAASSGTSLRAVLLCTGNLVDSSGEYIDPVVLGGGEVDVTALETQGLTPLQLQTSEEEAFDVSAIVQVTITHVFMPEFRSKVDGKDGYLDKPLLFGGLRDRPAGVPTDRGEVLNLDGGELQVQHAGEAPSLFSPVPDATRTAAAAATRLPRELEVVTMQSATTLQQPAVMVMAADAKLLGAGPPAMMLQLPGVASSVRVEQRPELSFIASSAADTVSAASSQQMQPNTWVGEVAGLPGGLSAVILLHETRGVVYGSVRYWDDAASGFRAFRIAAVEQDATEASVPSPLQPGLVTIVEYKEPTEPRKGTIPRVHANRAHDSTADVAGASFEVPVQQQDSVADIQPQQSYGPAVHDLLVLYTPAALKVAGGKESAIKADVDISLSNANKAYADSDIPVTVRLVGLKKVNHVEVANASATLEFVRTDPKVKKLRDELGADMISMFTGLDRSVTKECGNAYVTGGMARGGADYAVSIIASGCWSGYTLAHEIGHIQGCHHNYDPQTYELLKKFLAGPYAWGYRRCGGATVFKTVMSYFCADDNRKSTEVGLFSNPAVMVLGYPSGDEETGNCARAITETARKVADYRPSKSNPSPSPQPRQRAKLALISSLPDGYKGPGGNLSAISNSASDSCRIPLSPVIRVDGVTLFSADGGMCNGDGLMDAGTYTLIQEPPARMSFQRWSCFDTTRGTPVPQQLKPKSAVNLTADRSYTCVAYYELDSSPSPPPR</sequence>
<gene>
    <name evidence="2" type="ORF">OEZ85_012741</name>
</gene>
<accession>A0ABY8U8P1</accession>
<feature type="region of interest" description="Disordered" evidence="1">
    <location>
        <begin position="681"/>
        <end position="700"/>
    </location>
</feature>
<dbReference type="SUPFAM" id="SSF55486">
    <property type="entry name" value="Metalloproteases ('zincins'), catalytic domain"/>
    <property type="match status" value="1"/>
</dbReference>